<sequence>AAAVNDQKTYDGRDGPHVFGPPGQQVYIRGQNEGPYQVPGVGGTFQNAPGQGQHVYRDEQGNTYVNQRGAGRPTAAVNDQKTYDGRDGPHVFGPPGQQVYIRGQNEGPYQVPGVGGTFQNAPGQGQHVYRDEQGNTYVNQRGAGRPSGHTISGPNLVAHRGEPTAPAHAGPYNRPPRGVVVSRPDRVVIAGGGDYHVVRNRRDFHVSRPDRTVDYGSDGSFVVQRGRRSPHSVHVSRSDGRSVDYSPGGFLAQGRDGRTVVHSRHRRARVQGENFVARDDQAGVWDGEVSVWKRPDGRTVTVGKDGSVITSGSPNGRGPQRVSDKLKSEKSKQTLISNLLIFHSIPAREGIAIKTHSFGN</sequence>
<dbReference type="eggNOG" id="ENOG502T9VW">
    <property type="taxonomic scope" value="Eukaryota"/>
</dbReference>
<evidence type="ECO:0000313" key="3">
    <source>
        <dbReference type="Proteomes" id="UP000001070"/>
    </source>
</evidence>
<dbReference type="EMBL" id="CH916375">
    <property type="protein sequence ID" value="EDV98424.1"/>
    <property type="molecule type" value="Genomic_DNA"/>
</dbReference>
<proteinExistence type="predicted"/>
<dbReference type="OrthoDB" id="7883374at2759"/>
<evidence type="ECO:0000313" key="2">
    <source>
        <dbReference type="EMBL" id="EDV98424.1"/>
    </source>
</evidence>
<feature type="region of interest" description="Disordered" evidence="1">
    <location>
        <begin position="1"/>
        <end position="23"/>
    </location>
</feature>
<protein>
    <submittedName>
        <fullName evidence="2">GH23113</fullName>
    </submittedName>
</protein>
<dbReference type="InParanoid" id="B4JVF6"/>
<keyword evidence="3" id="KW-1185">Reference proteome</keyword>
<feature type="region of interest" description="Disordered" evidence="1">
    <location>
        <begin position="303"/>
        <end position="323"/>
    </location>
</feature>
<dbReference type="PhylomeDB" id="B4JVF6"/>
<dbReference type="AlphaFoldDB" id="B4JVF6"/>
<dbReference type="OMA" id="QKTYDGR"/>
<gene>
    <name evidence="2" type="primary">Dgri\GH23113</name>
    <name evidence="2" type="ORF">Dgri_GH23113</name>
</gene>
<feature type="region of interest" description="Disordered" evidence="1">
    <location>
        <begin position="217"/>
        <end position="257"/>
    </location>
</feature>
<feature type="non-terminal residue" evidence="2">
    <location>
        <position position="1"/>
    </location>
</feature>
<evidence type="ECO:0000256" key="1">
    <source>
        <dbReference type="SAM" id="MobiDB-lite"/>
    </source>
</evidence>
<name>B4JVF6_DROGR</name>
<feature type="region of interest" description="Disordered" evidence="1">
    <location>
        <begin position="141"/>
        <end position="179"/>
    </location>
</feature>
<dbReference type="Proteomes" id="UP000001070">
    <property type="component" value="Unassembled WGS sequence"/>
</dbReference>
<reference evidence="2 3" key="1">
    <citation type="journal article" date="2007" name="Nature">
        <title>Evolution of genes and genomes on the Drosophila phylogeny.</title>
        <authorList>
            <consortium name="Drosophila 12 Genomes Consortium"/>
            <person name="Clark A.G."/>
            <person name="Eisen M.B."/>
            <person name="Smith D.R."/>
            <person name="Bergman C.M."/>
            <person name="Oliver B."/>
            <person name="Markow T.A."/>
            <person name="Kaufman T.C."/>
            <person name="Kellis M."/>
            <person name="Gelbart W."/>
            <person name="Iyer V.N."/>
            <person name="Pollard D.A."/>
            <person name="Sackton T.B."/>
            <person name="Larracuente A.M."/>
            <person name="Singh N.D."/>
            <person name="Abad J.P."/>
            <person name="Abt D.N."/>
            <person name="Adryan B."/>
            <person name="Aguade M."/>
            <person name="Akashi H."/>
            <person name="Anderson W.W."/>
            <person name="Aquadro C.F."/>
            <person name="Ardell D.H."/>
            <person name="Arguello R."/>
            <person name="Artieri C.G."/>
            <person name="Barbash D.A."/>
            <person name="Barker D."/>
            <person name="Barsanti P."/>
            <person name="Batterham P."/>
            <person name="Batzoglou S."/>
            <person name="Begun D."/>
            <person name="Bhutkar A."/>
            <person name="Blanco E."/>
            <person name="Bosak S.A."/>
            <person name="Bradley R.K."/>
            <person name="Brand A.D."/>
            <person name="Brent M.R."/>
            <person name="Brooks A.N."/>
            <person name="Brown R.H."/>
            <person name="Butlin R.K."/>
            <person name="Caggese C."/>
            <person name="Calvi B.R."/>
            <person name="Bernardo de Carvalho A."/>
            <person name="Caspi A."/>
            <person name="Castrezana S."/>
            <person name="Celniker S.E."/>
            <person name="Chang J.L."/>
            <person name="Chapple C."/>
            <person name="Chatterji S."/>
            <person name="Chinwalla A."/>
            <person name="Civetta A."/>
            <person name="Clifton S.W."/>
            <person name="Comeron J.M."/>
            <person name="Costello J.C."/>
            <person name="Coyne J.A."/>
            <person name="Daub J."/>
            <person name="David R.G."/>
            <person name="Delcher A.L."/>
            <person name="Delehaunty K."/>
            <person name="Do C.B."/>
            <person name="Ebling H."/>
            <person name="Edwards K."/>
            <person name="Eickbush T."/>
            <person name="Evans J.D."/>
            <person name="Filipski A."/>
            <person name="Findeiss S."/>
            <person name="Freyhult E."/>
            <person name="Fulton L."/>
            <person name="Fulton R."/>
            <person name="Garcia A.C."/>
            <person name="Gardiner A."/>
            <person name="Garfield D.A."/>
            <person name="Garvin B.E."/>
            <person name="Gibson G."/>
            <person name="Gilbert D."/>
            <person name="Gnerre S."/>
            <person name="Godfrey J."/>
            <person name="Good R."/>
            <person name="Gotea V."/>
            <person name="Gravely B."/>
            <person name="Greenberg A.J."/>
            <person name="Griffiths-Jones S."/>
            <person name="Gross S."/>
            <person name="Guigo R."/>
            <person name="Gustafson E.A."/>
            <person name="Haerty W."/>
            <person name="Hahn M.W."/>
            <person name="Halligan D.L."/>
            <person name="Halpern A.L."/>
            <person name="Halter G.M."/>
            <person name="Han M.V."/>
            <person name="Heger A."/>
            <person name="Hillier L."/>
            <person name="Hinrichs A.S."/>
            <person name="Holmes I."/>
            <person name="Hoskins R.A."/>
            <person name="Hubisz M.J."/>
            <person name="Hultmark D."/>
            <person name="Huntley M.A."/>
            <person name="Jaffe D.B."/>
            <person name="Jagadeeshan S."/>
            <person name="Jeck W.R."/>
            <person name="Johnson J."/>
            <person name="Jones C.D."/>
            <person name="Jordan W.C."/>
            <person name="Karpen G.H."/>
            <person name="Kataoka E."/>
            <person name="Keightley P.D."/>
            <person name="Kheradpour P."/>
            <person name="Kirkness E.F."/>
            <person name="Koerich L.B."/>
            <person name="Kristiansen K."/>
            <person name="Kudrna D."/>
            <person name="Kulathinal R.J."/>
            <person name="Kumar S."/>
            <person name="Kwok R."/>
            <person name="Lander E."/>
            <person name="Langley C.H."/>
            <person name="Lapoint R."/>
            <person name="Lazzaro B.P."/>
            <person name="Lee S.J."/>
            <person name="Levesque L."/>
            <person name="Li R."/>
            <person name="Lin C.F."/>
            <person name="Lin M.F."/>
            <person name="Lindblad-Toh K."/>
            <person name="Llopart A."/>
            <person name="Long M."/>
            <person name="Low L."/>
            <person name="Lozovsky E."/>
            <person name="Lu J."/>
            <person name="Luo M."/>
            <person name="Machado C.A."/>
            <person name="Makalowski W."/>
            <person name="Marzo M."/>
            <person name="Matsuda M."/>
            <person name="Matzkin L."/>
            <person name="McAllister B."/>
            <person name="McBride C.S."/>
            <person name="McKernan B."/>
            <person name="McKernan K."/>
            <person name="Mendez-Lago M."/>
            <person name="Minx P."/>
            <person name="Mollenhauer M.U."/>
            <person name="Montooth K."/>
            <person name="Mount S.M."/>
            <person name="Mu X."/>
            <person name="Myers E."/>
            <person name="Negre B."/>
            <person name="Newfeld S."/>
            <person name="Nielsen R."/>
            <person name="Noor M.A."/>
            <person name="O'Grady P."/>
            <person name="Pachter L."/>
            <person name="Papaceit M."/>
            <person name="Parisi M.J."/>
            <person name="Parisi M."/>
            <person name="Parts L."/>
            <person name="Pedersen J.S."/>
            <person name="Pesole G."/>
            <person name="Phillippy A.M."/>
            <person name="Ponting C.P."/>
            <person name="Pop M."/>
            <person name="Porcelli D."/>
            <person name="Powell J.R."/>
            <person name="Prohaska S."/>
            <person name="Pruitt K."/>
            <person name="Puig M."/>
            <person name="Quesneville H."/>
            <person name="Ram K.R."/>
            <person name="Rand D."/>
            <person name="Rasmussen M.D."/>
            <person name="Reed L.K."/>
            <person name="Reenan R."/>
            <person name="Reily A."/>
            <person name="Remington K.A."/>
            <person name="Rieger T.T."/>
            <person name="Ritchie M.G."/>
            <person name="Robin C."/>
            <person name="Rogers Y.H."/>
            <person name="Rohde C."/>
            <person name="Rozas J."/>
            <person name="Rubenfield M.J."/>
            <person name="Ruiz A."/>
            <person name="Russo S."/>
            <person name="Salzberg S.L."/>
            <person name="Sanchez-Gracia A."/>
            <person name="Saranga D.J."/>
            <person name="Sato H."/>
            <person name="Schaeffer S.W."/>
            <person name="Schatz M.C."/>
            <person name="Schlenke T."/>
            <person name="Schwartz R."/>
            <person name="Segarra C."/>
            <person name="Singh R.S."/>
            <person name="Sirot L."/>
            <person name="Sirota M."/>
            <person name="Sisneros N.B."/>
            <person name="Smith C.D."/>
            <person name="Smith T.F."/>
            <person name="Spieth J."/>
            <person name="Stage D.E."/>
            <person name="Stark A."/>
            <person name="Stephan W."/>
            <person name="Strausberg R.L."/>
            <person name="Strempel S."/>
            <person name="Sturgill D."/>
            <person name="Sutton G."/>
            <person name="Sutton G.G."/>
            <person name="Tao W."/>
            <person name="Teichmann S."/>
            <person name="Tobari Y.N."/>
            <person name="Tomimura Y."/>
            <person name="Tsolas J.M."/>
            <person name="Valente V.L."/>
            <person name="Venter E."/>
            <person name="Venter J.C."/>
            <person name="Vicario S."/>
            <person name="Vieira F.G."/>
            <person name="Vilella A.J."/>
            <person name="Villasante A."/>
            <person name="Walenz B."/>
            <person name="Wang J."/>
            <person name="Wasserman M."/>
            <person name="Watts T."/>
            <person name="Wilson D."/>
            <person name="Wilson R.K."/>
            <person name="Wing R.A."/>
            <person name="Wolfner M.F."/>
            <person name="Wong A."/>
            <person name="Wong G.K."/>
            <person name="Wu C.I."/>
            <person name="Wu G."/>
            <person name="Yamamoto D."/>
            <person name="Yang H.P."/>
            <person name="Yang S.P."/>
            <person name="Yorke J.A."/>
            <person name="Yoshida K."/>
            <person name="Zdobnov E."/>
            <person name="Zhang P."/>
            <person name="Zhang Y."/>
            <person name="Zimin A.V."/>
            <person name="Baldwin J."/>
            <person name="Abdouelleil A."/>
            <person name="Abdulkadir J."/>
            <person name="Abebe A."/>
            <person name="Abera B."/>
            <person name="Abreu J."/>
            <person name="Acer S.C."/>
            <person name="Aftuck L."/>
            <person name="Alexander A."/>
            <person name="An P."/>
            <person name="Anderson E."/>
            <person name="Anderson S."/>
            <person name="Arachi H."/>
            <person name="Azer M."/>
            <person name="Bachantsang P."/>
            <person name="Barry A."/>
            <person name="Bayul T."/>
            <person name="Berlin A."/>
            <person name="Bessette D."/>
            <person name="Bloom T."/>
            <person name="Blye J."/>
            <person name="Boguslavskiy L."/>
            <person name="Bonnet C."/>
            <person name="Boukhgalter B."/>
            <person name="Bourzgui I."/>
            <person name="Brown A."/>
            <person name="Cahill P."/>
            <person name="Channer S."/>
            <person name="Cheshatsang Y."/>
            <person name="Chuda L."/>
            <person name="Citroen M."/>
            <person name="Collymore A."/>
            <person name="Cooke P."/>
            <person name="Costello M."/>
            <person name="D'Aco K."/>
            <person name="Daza R."/>
            <person name="De Haan G."/>
            <person name="DeGray S."/>
            <person name="DeMaso C."/>
            <person name="Dhargay N."/>
            <person name="Dooley K."/>
            <person name="Dooley E."/>
            <person name="Doricent M."/>
            <person name="Dorje P."/>
            <person name="Dorjee K."/>
            <person name="Dupes A."/>
            <person name="Elong R."/>
            <person name="Falk J."/>
            <person name="Farina A."/>
            <person name="Faro S."/>
            <person name="Ferguson D."/>
            <person name="Fisher S."/>
            <person name="Foley C.D."/>
            <person name="Franke A."/>
            <person name="Friedrich D."/>
            <person name="Gadbois L."/>
            <person name="Gearin G."/>
            <person name="Gearin C.R."/>
            <person name="Giannoukos G."/>
            <person name="Goode T."/>
            <person name="Graham J."/>
            <person name="Grandbois E."/>
            <person name="Grewal S."/>
            <person name="Gyaltsen K."/>
            <person name="Hafez N."/>
            <person name="Hagos B."/>
            <person name="Hall J."/>
            <person name="Henson C."/>
            <person name="Hollinger A."/>
            <person name="Honan T."/>
            <person name="Huard M.D."/>
            <person name="Hughes L."/>
            <person name="Hurhula B."/>
            <person name="Husby M.E."/>
            <person name="Kamat A."/>
            <person name="Kanga B."/>
            <person name="Kashin S."/>
            <person name="Khazanovich D."/>
            <person name="Kisner P."/>
            <person name="Lance K."/>
            <person name="Lara M."/>
            <person name="Lee W."/>
            <person name="Lennon N."/>
            <person name="Letendre F."/>
            <person name="LeVine R."/>
            <person name="Lipovsky A."/>
            <person name="Liu X."/>
            <person name="Liu J."/>
            <person name="Liu S."/>
            <person name="Lokyitsang T."/>
            <person name="Lokyitsang Y."/>
            <person name="Lubonja R."/>
            <person name="Lui A."/>
            <person name="MacDonald P."/>
            <person name="Magnisalis V."/>
            <person name="Maru K."/>
            <person name="Matthews C."/>
            <person name="McCusker W."/>
            <person name="McDonough S."/>
            <person name="Mehta T."/>
            <person name="Meldrim J."/>
            <person name="Meneus L."/>
            <person name="Mihai O."/>
            <person name="Mihalev A."/>
            <person name="Mihova T."/>
            <person name="Mittelman R."/>
            <person name="Mlenga V."/>
            <person name="Montmayeur A."/>
            <person name="Mulrain L."/>
            <person name="Navidi A."/>
            <person name="Naylor J."/>
            <person name="Negash T."/>
            <person name="Nguyen T."/>
            <person name="Nguyen N."/>
            <person name="Nicol R."/>
            <person name="Norbu C."/>
            <person name="Norbu N."/>
            <person name="Novod N."/>
            <person name="O'Neill B."/>
            <person name="Osman S."/>
            <person name="Markiewicz E."/>
            <person name="Oyono O.L."/>
            <person name="Patti C."/>
            <person name="Phunkhang P."/>
            <person name="Pierre F."/>
            <person name="Priest M."/>
            <person name="Raghuraman S."/>
            <person name="Rege F."/>
            <person name="Reyes R."/>
            <person name="Rise C."/>
            <person name="Rogov P."/>
            <person name="Ross K."/>
            <person name="Ryan E."/>
            <person name="Settipalli S."/>
            <person name="Shea T."/>
            <person name="Sherpa N."/>
            <person name="Shi L."/>
            <person name="Shih D."/>
            <person name="Sparrow T."/>
            <person name="Spaulding J."/>
            <person name="Stalker J."/>
            <person name="Stange-Thomann N."/>
            <person name="Stavropoulos S."/>
            <person name="Stone C."/>
            <person name="Strader C."/>
            <person name="Tesfaye S."/>
            <person name="Thomson T."/>
            <person name="Thoulutsang Y."/>
            <person name="Thoulutsang D."/>
            <person name="Topham K."/>
            <person name="Topping I."/>
            <person name="Tsamla T."/>
            <person name="Vassiliev H."/>
            <person name="Vo A."/>
            <person name="Wangchuk T."/>
            <person name="Wangdi T."/>
            <person name="Weiand M."/>
            <person name="Wilkinson J."/>
            <person name="Wilson A."/>
            <person name="Yadav S."/>
            <person name="Young G."/>
            <person name="Yu Q."/>
            <person name="Zembek L."/>
            <person name="Zhong D."/>
            <person name="Zimmer A."/>
            <person name="Zwirko Z."/>
            <person name="Jaffe D.B."/>
            <person name="Alvarez P."/>
            <person name="Brockman W."/>
            <person name="Butler J."/>
            <person name="Chin C."/>
            <person name="Gnerre S."/>
            <person name="Grabherr M."/>
            <person name="Kleber M."/>
            <person name="Mauceli E."/>
            <person name="MacCallum I."/>
        </authorList>
    </citation>
    <scope>NUCLEOTIDE SEQUENCE [LARGE SCALE GENOMIC DNA]</scope>
    <source>
        <strain evidence="3">Tucson 15287-2541.00</strain>
    </source>
</reference>
<organism evidence="3">
    <name type="scientific">Drosophila grimshawi</name>
    <name type="common">Hawaiian fruit fly</name>
    <name type="synonym">Idiomyia grimshawi</name>
    <dbReference type="NCBI Taxonomy" id="7222"/>
    <lineage>
        <taxon>Eukaryota</taxon>
        <taxon>Metazoa</taxon>
        <taxon>Ecdysozoa</taxon>
        <taxon>Arthropoda</taxon>
        <taxon>Hexapoda</taxon>
        <taxon>Insecta</taxon>
        <taxon>Pterygota</taxon>
        <taxon>Neoptera</taxon>
        <taxon>Endopterygota</taxon>
        <taxon>Diptera</taxon>
        <taxon>Brachycera</taxon>
        <taxon>Muscomorpha</taxon>
        <taxon>Ephydroidea</taxon>
        <taxon>Drosophilidae</taxon>
        <taxon>Drosophila</taxon>
        <taxon>Hawaiian Drosophila</taxon>
    </lineage>
</organism>
<accession>B4JVF6</accession>
<dbReference type="HOGENOM" id="CLU_065939_0_0_1"/>